<dbReference type="InterPro" id="IPR013785">
    <property type="entry name" value="Aldolase_TIM"/>
</dbReference>
<evidence type="ECO:0000313" key="7">
    <source>
        <dbReference type="EMBL" id="ABC63168.1"/>
    </source>
</evidence>
<accession>Q2NAX3</accession>
<proteinExistence type="predicted"/>
<dbReference type="NCBIfam" id="TIGR03916">
    <property type="entry name" value="rSAM_link_UDG"/>
    <property type="match status" value="1"/>
</dbReference>
<evidence type="ECO:0000256" key="3">
    <source>
        <dbReference type="ARBA" id="ARBA00022723"/>
    </source>
</evidence>
<dbReference type="InterPro" id="IPR006638">
    <property type="entry name" value="Elp3/MiaA/NifB-like_rSAM"/>
</dbReference>
<dbReference type="PANTHER" id="PTHR21180:SF9">
    <property type="entry name" value="TYPE II SECRETION SYSTEM PROTEIN K"/>
    <property type="match status" value="1"/>
</dbReference>
<dbReference type="InterPro" id="IPR058240">
    <property type="entry name" value="rSAM_sf"/>
</dbReference>
<evidence type="ECO:0000256" key="1">
    <source>
        <dbReference type="ARBA" id="ARBA00001966"/>
    </source>
</evidence>
<evidence type="ECO:0000313" key="8">
    <source>
        <dbReference type="Proteomes" id="UP000008808"/>
    </source>
</evidence>
<dbReference type="RefSeq" id="WP_011414004.1">
    <property type="nucleotide sequence ID" value="NC_007722.1"/>
</dbReference>
<evidence type="ECO:0000256" key="4">
    <source>
        <dbReference type="ARBA" id="ARBA00023004"/>
    </source>
</evidence>
<keyword evidence="3" id="KW-0479">Metal-binding</keyword>
<dbReference type="InterPro" id="IPR007197">
    <property type="entry name" value="rSAM"/>
</dbReference>
<dbReference type="Proteomes" id="UP000008808">
    <property type="component" value="Chromosome"/>
</dbReference>
<gene>
    <name evidence="7" type="ordered locus">ELI_05380</name>
</gene>
<comment type="cofactor">
    <cofactor evidence="1">
        <name>[4Fe-4S] cluster</name>
        <dbReference type="ChEBI" id="CHEBI:49883"/>
    </cofactor>
</comment>
<dbReference type="GO" id="GO:0051536">
    <property type="term" value="F:iron-sulfur cluster binding"/>
    <property type="evidence" value="ECO:0007669"/>
    <property type="project" value="UniProtKB-KW"/>
</dbReference>
<evidence type="ECO:0000259" key="6">
    <source>
        <dbReference type="SMART" id="SM00729"/>
    </source>
</evidence>
<dbReference type="SFLD" id="SFLDG01102">
    <property type="entry name" value="Uncharacterised_Radical_SAM_Su"/>
    <property type="match status" value="1"/>
</dbReference>
<organism evidence="7 8">
    <name type="scientific">Erythrobacter litoralis (strain HTCC2594)</name>
    <dbReference type="NCBI Taxonomy" id="314225"/>
    <lineage>
        <taxon>Bacteria</taxon>
        <taxon>Pseudomonadati</taxon>
        <taxon>Pseudomonadota</taxon>
        <taxon>Alphaproteobacteria</taxon>
        <taxon>Sphingomonadales</taxon>
        <taxon>Erythrobacteraceae</taxon>
        <taxon>Erythrobacter/Porphyrobacter group</taxon>
        <taxon>Erythrobacter</taxon>
    </lineage>
</organism>
<name>Q2NAX3_ERYLH</name>
<dbReference type="OrthoDB" id="9801154at2"/>
<keyword evidence="8" id="KW-1185">Reference proteome</keyword>
<dbReference type="SFLD" id="SFLDS00029">
    <property type="entry name" value="Radical_SAM"/>
    <property type="match status" value="1"/>
</dbReference>
<dbReference type="SUPFAM" id="SSF102114">
    <property type="entry name" value="Radical SAM enzymes"/>
    <property type="match status" value="1"/>
</dbReference>
<keyword evidence="4" id="KW-0408">Iron</keyword>
<evidence type="ECO:0000256" key="2">
    <source>
        <dbReference type="ARBA" id="ARBA00022691"/>
    </source>
</evidence>
<keyword evidence="5" id="KW-0411">Iron-sulfur</keyword>
<protein>
    <recommendedName>
        <fullName evidence="6">Elp3/MiaA/NifB-like radical SAM core domain-containing protein</fullName>
    </recommendedName>
</protein>
<dbReference type="InterPro" id="IPR051675">
    <property type="entry name" value="Endo/Exo/Phosphatase_dom_1"/>
</dbReference>
<dbReference type="Gene3D" id="1.10.150.320">
    <property type="entry name" value="Photosystem II 12 kDa extrinsic protein"/>
    <property type="match status" value="1"/>
</dbReference>
<dbReference type="EMBL" id="CP000157">
    <property type="protein sequence ID" value="ABC63168.1"/>
    <property type="molecule type" value="Genomic_DNA"/>
</dbReference>
<dbReference type="Gene3D" id="3.20.20.70">
    <property type="entry name" value="Aldolase class I"/>
    <property type="match status" value="1"/>
</dbReference>
<evidence type="ECO:0000256" key="5">
    <source>
        <dbReference type="ARBA" id="ARBA00023014"/>
    </source>
</evidence>
<dbReference type="KEGG" id="eli:ELI_05380"/>
<sequence length="414" mass="46421">MSDQTILQKLEILADAAKYDASCASSGTAKKNSLGGKGIGSTEGMGICHAYAPDGRCISLLKVLLTNHCIFDCHYCINRKSSNVRRARFTPQEIADLTLSFYKRNYIEGLFLSSGIIKSSNHTMELLVEAARILREEHDFRGYIHLKTIPEADPELIHQAGLYADRLSINVELPTDAGLTRLAPDKDARQIEGAMGGTKMAITQAKDEKKRFRHAPRFAPAGQSTQMIVGADAATDADIVGKASRLYDNFRLRRVYYSAFSPIPDASAVLPLKRPPLIREHRLYQSDWLMRFYGYQPGEIMQATEKDGNLPLDIDPKLAWALKFRDSFPVDVNRASKEQLLRVPGLGTTAVRRILTARRHRTLRLDDVAKLTVSLAKVRPFIVTCDWRPTLLTDRADLRRLLAPRQEQLELFAA</sequence>
<dbReference type="CDD" id="cd01335">
    <property type="entry name" value="Radical_SAM"/>
    <property type="match status" value="1"/>
</dbReference>
<dbReference type="SMART" id="SM00729">
    <property type="entry name" value="Elp3"/>
    <property type="match status" value="1"/>
</dbReference>
<dbReference type="AlphaFoldDB" id="Q2NAX3"/>
<feature type="domain" description="Elp3/MiaA/NifB-like radical SAM core" evidence="6">
    <location>
        <begin position="59"/>
        <end position="286"/>
    </location>
</feature>
<dbReference type="Pfam" id="PF04055">
    <property type="entry name" value="Radical_SAM"/>
    <property type="match status" value="1"/>
</dbReference>
<dbReference type="GO" id="GO:0046872">
    <property type="term" value="F:metal ion binding"/>
    <property type="evidence" value="ECO:0007669"/>
    <property type="project" value="UniProtKB-KW"/>
</dbReference>
<dbReference type="GO" id="GO:0003824">
    <property type="term" value="F:catalytic activity"/>
    <property type="evidence" value="ECO:0007669"/>
    <property type="project" value="InterPro"/>
</dbReference>
<dbReference type="SUPFAM" id="SSF47781">
    <property type="entry name" value="RuvA domain 2-like"/>
    <property type="match status" value="1"/>
</dbReference>
<dbReference type="InterPro" id="IPR023874">
    <property type="entry name" value="DNA_rSAM_put"/>
</dbReference>
<dbReference type="InterPro" id="IPR010994">
    <property type="entry name" value="RuvA_2-like"/>
</dbReference>
<keyword evidence="2" id="KW-0949">S-adenosyl-L-methionine</keyword>
<dbReference type="HOGENOM" id="CLU_033784_0_0_5"/>
<reference evidence="8" key="1">
    <citation type="journal article" date="2009" name="J. Bacteriol.">
        <title>Complete genome sequence of Erythrobacter litoralis HTCC2594.</title>
        <authorList>
            <person name="Oh H.M."/>
            <person name="Giovannoni S.J."/>
            <person name="Ferriera S."/>
            <person name="Johnson J."/>
            <person name="Cho J.C."/>
        </authorList>
    </citation>
    <scope>NUCLEOTIDE SEQUENCE [LARGE SCALE GENOMIC DNA]</scope>
    <source>
        <strain evidence="8">HTCC2594</strain>
    </source>
</reference>
<dbReference type="PANTHER" id="PTHR21180">
    <property type="entry name" value="ENDONUCLEASE/EXONUCLEASE/PHOSPHATASE FAMILY DOMAIN-CONTAINING PROTEIN 1"/>
    <property type="match status" value="1"/>
</dbReference>
<dbReference type="eggNOG" id="COG4277">
    <property type="taxonomic scope" value="Bacteria"/>
</dbReference>
<dbReference type="STRING" id="314225.ELI_05380"/>